<keyword evidence="2" id="KW-1185">Reference proteome</keyword>
<dbReference type="Proteomes" id="UP000054564">
    <property type="component" value="Unassembled WGS sequence"/>
</dbReference>
<accession>A0A0L0UVP7</accession>
<dbReference type="EMBL" id="AJIL01000219">
    <property type="protein sequence ID" value="KNE91118.1"/>
    <property type="molecule type" value="Genomic_DNA"/>
</dbReference>
<comment type="caution">
    <text evidence="1">The sequence shown here is derived from an EMBL/GenBank/DDBJ whole genome shotgun (WGS) entry which is preliminary data.</text>
</comment>
<gene>
    <name evidence="1" type="ORF">PSTG_15469</name>
</gene>
<evidence type="ECO:0000313" key="1">
    <source>
        <dbReference type="EMBL" id="KNE91118.1"/>
    </source>
</evidence>
<organism evidence="1 2">
    <name type="scientific">Puccinia striiformis f. sp. tritici PST-78</name>
    <dbReference type="NCBI Taxonomy" id="1165861"/>
    <lineage>
        <taxon>Eukaryota</taxon>
        <taxon>Fungi</taxon>
        <taxon>Dikarya</taxon>
        <taxon>Basidiomycota</taxon>
        <taxon>Pucciniomycotina</taxon>
        <taxon>Pucciniomycetes</taxon>
        <taxon>Pucciniales</taxon>
        <taxon>Pucciniaceae</taxon>
        <taxon>Puccinia</taxon>
    </lineage>
</organism>
<protein>
    <submittedName>
        <fullName evidence="1">Uncharacterized protein</fullName>
    </submittedName>
</protein>
<reference evidence="2" key="1">
    <citation type="submission" date="2014-03" db="EMBL/GenBank/DDBJ databases">
        <title>The Genome Sequence of Puccinia striiformis f. sp. tritici PST-78.</title>
        <authorList>
            <consortium name="The Broad Institute Genome Sequencing Platform"/>
            <person name="Cuomo C."/>
            <person name="Hulbert S."/>
            <person name="Chen X."/>
            <person name="Walker B."/>
            <person name="Young S.K."/>
            <person name="Zeng Q."/>
            <person name="Gargeya S."/>
            <person name="Fitzgerald M."/>
            <person name="Haas B."/>
            <person name="Abouelleil A."/>
            <person name="Alvarado L."/>
            <person name="Arachchi H.M."/>
            <person name="Berlin A.M."/>
            <person name="Chapman S.B."/>
            <person name="Goldberg J."/>
            <person name="Griggs A."/>
            <person name="Gujja S."/>
            <person name="Hansen M."/>
            <person name="Howarth C."/>
            <person name="Imamovic A."/>
            <person name="Larimer J."/>
            <person name="McCowan C."/>
            <person name="Montmayeur A."/>
            <person name="Murphy C."/>
            <person name="Neiman D."/>
            <person name="Pearson M."/>
            <person name="Priest M."/>
            <person name="Roberts A."/>
            <person name="Saif S."/>
            <person name="Shea T."/>
            <person name="Sisk P."/>
            <person name="Sykes S."/>
            <person name="Wortman J."/>
            <person name="Nusbaum C."/>
            <person name="Birren B."/>
        </authorList>
    </citation>
    <scope>NUCLEOTIDE SEQUENCE [LARGE SCALE GENOMIC DNA]</scope>
    <source>
        <strain evidence="2">race PST-78</strain>
    </source>
</reference>
<dbReference type="STRING" id="1165861.A0A0L0UVP7"/>
<dbReference type="OrthoDB" id="2518197at2759"/>
<name>A0A0L0UVP7_9BASI</name>
<evidence type="ECO:0000313" key="2">
    <source>
        <dbReference type="Proteomes" id="UP000054564"/>
    </source>
</evidence>
<dbReference type="AlphaFoldDB" id="A0A0L0UVP7"/>
<sequence length="197" mass="22214">MWAVPQSNSDQALQPSKCSKLVALIIKENTLQQSSIARMHCWNIQVQFKLSEVRNTSTHVDVYALQLAQGGTVSNMYIGKILAASEHVSGKHCWVASATSRAKLSYISVQLFLYQPRFPMAAGFYTSSPKSGIFAHVEIVHLHHLFPITEGFNITEFADNFVSIPTQLQPLLLAMSEPQFLEHWEKELLRMKALKKK</sequence>
<proteinExistence type="predicted"/>